<dbReference type="Proteomes" id="UP001231189">
    <property type="component" value="Unassembled WGS sequence"/>
</dbReference>
<dbReference type="GO" id="GO:0016787">
    <property type="term" value="F:hydrolase activity"/>
    <property type="evidence" value="ECO:0007669"/>
    <property type="project" value="InterPro"/>
</dbReference>
<evidence type="ECO:0000313" key="3">
    <source>
        <dbReference type="EMBL" id="KAK1681743.1"/>
    </source>
</evidence>
<evidence type="ECO:0000256" key="1">
    <source>
        <dbReference type="SAM" id="MobiDB-lite"/>
    </source>
</evidence>
<comment type="caution">
    <text evidence="3">The sequence shown here is derived from an EMBL/GenBank/DDBJ whole genome shotgun (WGS) entry which is preliminary data.</text>
</comment>
<feature type="compositionally biased region" description="Pro residues" evidence="1">
    <location>
        <begin position="139"/>
        <end position="153"/>
    </location>
</feature>
<accession>A0AAD8THF9</accession>
<evidence type="ECO:0000259" key="2">
    <source>
        <dbReference type="Pfam" id="PF07859"/>
    </source>
</evidence>
<reference evidence="3" key="1">
    <citation type="submission" date="2023-07" db="EMBL/GenBank/DDBJ databases">
        <title>A chromosome-level genome assembly of Lolium multiflorum.</title>
        <authorList>
            <person name="Chen Y."/>
            <person name="Copetti D."/>
            <person name="Kolliker R."/>
            <person name="Studer B."/>
        </authorList>
    </citation>
    <scope>NUCLEOTIDE SEQUENCE</scope>
    <source>
        <strain evidence="3">02402/16</strain>
        <tissue evidence="3">Leaf</tissue>
    </source>
</reference>
<keyword evidence="4" id="KW-1185">Reference proteome</keyword>
<dbReference type="InterPro" id="IPR050466">
    <property type="entry name" value="Carboxylest/Gibb_receptor"/>
</dbReference>
<name>A0AAD8THF9_LOLMU</name>
<feature type="region of interest" description="Disordered" evidence="1">
    <location>
        <begin position="134"/>
        <end position="193"/>
    </location>
</feature>
<protein>
    <recommendedName>
        <fullName evidence="2">Alpha/beta hydrolase fold-3 domain-containing protein</fullName>
    </recommendedName>
</protein>
<dbReference type="EMBL" id="JAUUTY010000002">
    <property type="protein sequence ID" value="KAK1681743.1"/>
    <property type="molecule type" value="Genomic_DNA"/>
</dbReference>
<dbReference type="PANTHER" id="PTHR23024:SF442">
    <property type="entry name" value="OS07G0162400 PROTEIN"/>
    <property type="match status" value="1"/>
</dbReference>
<dbReference type="SUPFAM" id="SSF53474">
    <property type="entry name" value="alpha/beta-Hydrolases"/>
    <property type="match status" value="1"/>
</dbReference>
<dbReference type="AlphaFoldDB" id="A0AAD8THF9"/>
<feature type="domain" description="Alpha/beta hydrolase fold-3" evidence="2">
    <location>
        <begin position="79"/>
        <end position="128"/>
    </location>
</feature>
<evidence type="ECO:0000313" key="4">
    <source>
        <dbReference type="Proteomes" id="UP001231189"/>
    </source>
</evidence>
<dbReference type="Pfam" id="PF07859">
    <property type="entry name" value="Abhydrolase_3"/>
    <property type="match status" value="1"/>
</dbReference>
<dbReference type="PANTHER" id="PTHR23024">
    <property type="entry name" value="ARYLACETAMIDE DEACETYLASE"/>
    <property type="match status" value="1"/>
</dbReference>
<dbReference type="Gene3D" id="3.40.50.1820">
    <property type="entry name" value="alpha/beta hydrolase"/>
    <property type="match status" value="1"/>
</dbReference>
<dbReference type="InterPro" id="IPR029058">
    <property type="entry name" value="AB_hydrolase_fold"/>
</dbReference>
<dbReference type="InterPro" id="IPR013094">
    <property type="entry name" value="AB_hydrolase_3"/>
</dbReference>
<gene>
    <name evidence="3" type="ORF">QYE76_042591</name>
</gene>
<sequence length="279" mass="30448">MSPEPPYVVEDCRGTLQLMSDGTVRRSGELPAVLLVDVPDGDLGVEWRDVTYNQEHDLNARLYQPRHLGAANDGRLPVVAYFHGGGFCIGSGRWPCFHAWCLRLASELPAVVLSFDYRLAPEHRLPRRRTAPDMSWLVRPPPRTPGSPGPPTSPRVFVAGDSPAETSPTTSRPGFGKTGLSPPVPPPRSGCSSCQPWQRGQHALELECPLDAFLTSRMGDARTSGSCFPTARRGIAAINLTGPEAPGLEIVAMGPILVVAAEHDIFRDRNTHYARRMKE</sequence>
<proteinExistence type="predicted"/>
<organism evidence="3 4">
    <name type="scientific">Lolium multiflorum</name>
    <name type="common">Italian ryegrass</name>
    <name type="synonym">Lolium perenne subsp. multiflorum</name>
    <dbReference type="NCBI Taxonomy" id="4521"/>
    <lineage>
        <taxon>Eukaryota</taxon>
        <taxon>Viridiplantae</taxon>
        <taxon>Streptophyta</taxon>
        <taxon>Embryophyta</taxon>
        <taxon>Tracheophyta</taxon>
        <taxon>Spermatophyta</taxon>
        <taxon>Magnoliopsida</taxon>
        <taxon>Liliopsida</taxon>
        <taxon>Poales</taxon>
        <taxon>Poaceae</taxon>
        <taxon>BOP clade</taxon>
        <taxon>Pooideae</taxon>
        <taxon>Poodae</taxon>
        <taxon>Poeae</taxon>
        <taxon>Poeae Chloroplast Group 2 (Poeae type)</taxon>
        <taxon>Loliodinae</taxon>
        <taxon>Loliinae</taxon>
        <taxon>Lolium</taxon>
    </lineage>
</organism>